<feature type="region of interest" description="Disordered" evidence="1">
    <location>
        <begin position="347"/>
        <end position="367"/>
    </location>
</feature>
<name>A0A2S4JH28_9SPIO</name>
<dbReference type="Proteomes" id="UP000237350">
    <property type="component" value="Unassembled WGS sequence"/>
</dbReference>
<dbReference type="Pfam" id="PF00149">
    <property type="entry name" value="Metallophos"/>
    <property type="match status" value="1"/>
</dbReference>
<protein>
    <submittedName>
        <fullName evidence="3">Calcineurin</fullName>
    </submittedName>
</protein>
<dbReference type="InterPro" id="IPR006186">
    <property type="entry name" value="Ser/Thr-sp_prot-phosphatase"/>
</dbReference>
<feature type="domain" description="Serine/threonine specific protein phosphatases" evidence="2">
    <location>
        <begin position="175"/>
        <end position="180"/>
    </location>
</feature>
<dbReference type="GO" id="GO:0016787">
    <property type="term" value="F:hydrolase activity"/>
    <property type="evidence" value="ECO:0007669"/>
    <property type="project" value="InterPro"/>
</dbReference>
<comment type="caution">
    <text evidence="3">The sequence shown here is derived from an EMBL/GenBank/DDBJ whole genome shotgun (WGS) entry which is preliminary data.</text>
</comment>
<dbReference type="InterPro" id="IPR029052">
    <property type="entry name" value="Metallo-depent_PP-like"/>
</dbReference>
<accession>A0A2S4JH28</accession>
<keyword evidence="4" id="KW-1185">Reference proteome</keyword>
<reference evidence="4" key="1">
    <citation type="submission" date="2015-12" db="EMBL/GenBank/DDBJ databases">
        <authorList>
            <person name="Lodha T.D."/>
            <person name="Chintalapati S."/>
            <person name="Chintalapati V.R."/>
            <person name="Sravanthi T."/>
        </authorList>
    </citation>
    <scope>NUCLEOTIDE SEQUENCE [LARGE SCALE GENOMIC DNA]</scope>
    <source>
        <strain evidence="4">JC133</strain>
    </source>
</reference>
<proteinExistence type="predicted"/>
<evidence type="ECO:0000259" key="2">
    <source>
        <dbReference type="PROSITE" id="PS00125"/>
    </source>
</evidence>
<feature type="region of interest" description="Disordered" evidence="1">
    <location>
        <begin position="1"/>
        <end position="35"/>
    </location>
</feature>
<dbReference type="OrthoDB" id="357054at2"/>
<feature type="compositionally biased region" description="Basic and acidic residues" evidence="1">
    <location>
        <begin position="13"/>
        <end position="29"/>
    </location>
</feature>
<organism evidence="3 4">
    <name type="scientific">Alkalispirochaeta sphaeroplastigenens</name>
    <dbReference type="NCBI Taxonomy" id="1187066"/>
    <lineage>
        <taxon>Bacteria</taxon>
        <taxon>Pseudomonadati</taxon>
        <taxon>Spirochaetota</taxon>
        <taxon>Spirochaetia</taxon>
        <taxon>Spirochaetales</taxon>
        <taxon>Spirochaetaceae</taxon>
        <taxon>Alkalispirochaeta</taxon>
    </lineage>
</organism>
<dbReference type="InterPro" id="IPR004843">
    <property type="entry name" value="Calcineurin-like_PHP"/>
</dbReference>
<dbReference type="EMBL" id="LPWH01000117">
    <property type="protein sequence ID" value="POQ98813.1"/>
    <property type="molecule type" value="Genomic_DNA"/>
</dbReference>
<dbReference type="SUPFAM" id="SSF56300">
    <property type="entry name" value="Metallo-dependent phosphatases"/>
    <property type="match status" value="1"/>
</dbReference>
<dbReference type="AlphaFoldDB" id="A0A2S4JH28"/>
<gene>
    <name evidence="3" type="ORF">AU468_12295</name>
</gene>
<evidence type="ECO:0000313" key="3">
    <source>
        <dbReference type="EMBL" id="POQ98813.1"/>
    </source>
</evidence>
<evidence type="ECO:0000256" key="1">
    <source>
        <dbReference type="SAM" id="MobiDB-lite"/>
    </source>
</evidence>
<evidence type="ECO:0000313" key="4">
    <source>
        <dbReference type="Proteomes" id="UP000237350"/>
    </source>
</evidence>
<dbReference type="Gene3D" id="3.60.21.10">
    <property type="match status" value="1"/>
</dbReference>
<sequence>MGGRDQVTPGGESFRDRFDRILRQKRPPDPGELASDMERACAVLETEPSWQRPPDREGLPGGVIYLRPELPLVVLPDIHARLDLLACLLKTSFPDHGIDRPLLDALEQDRAQVLFLGDYVHAEARGRERWLRAYKEFSRGFRRRPAMDAEMRESLGVLQVVALLKTSYPDRVHGLKGNHENITNERGQGNYPFGKFVLEGAMVAAYMERFFPGAPLEGVRRFEKSLPLLAVGPSSLASHAEPLRFFERSRVINYRSDPEVVEGLTWTDNGRAGEGSVAAMVDHYLRCGSSAGAVYLGGHRPVGGLYALRARGQFVQFHNPDRFVVALPPVNRRFDPCRDIQDLQAIREPRDLPNYPDEEAARHGQDS</sequence>
<dbReference type="PROSITE" id="PS00125">
    <property type="entry name" value="SER_THR_PHOSPHATASE"/>
    <property type="match status" value="1"/>
</dbReference>